<proteinExistence type="predicted"/>
<dbReference type="EMBL" id="MASU01000005">
    <property type="protein sequence ID" value="PXY36149.1"/>
    <property type="molecule type" value="Genomic_DNA"/>
</dbReference>
<dbReference type="OrthoDB" id="156718at2"/>
<dbReference type="AlphaFoldDB" id="A0A318MBC8"/>
<comment type="caution">
    <text evidence="3">The sequence shown here is derived from an EMBL/GenBank/DDBJ whole genome shotgun (WGS) entry which is preliminary data.</text>
</comment>
<feature type="transmembrane region" description="Helical" evidence="2">
    <location>
        <begin position="250"/>
        <end position="276"/>
    </location>
</feature>
<evidence type="ECO:0008006" key="5">
    <source>
        <dbReference type="Google" id="ProtNLM"/>
    </source>
</evidence>
<evidence type="ECO:0000256" key="1">
    <source>
        <dbReference type="SAM" id="MobiDB-lite"/>
    </source>
</evidence>
<feature type="region of interest" description="Disordered" evidence="1">
    <location>
        <begin position="217"/>
        <end position="243"/>
    </location>
</feature>
<feature type="transmembrane region" description="Helical" evidence="2">
    <location>
        <begin position="32"/>
        <end position="58"/>
    </location>
</feature>
<feature type="transmembrane region" description="Helical" evidence="2">
    <location>
        <begin position="431"/>
        <end position="454"/>
    </location>
</feature>
<reference evidence="3 4" key="1">
    <citation type="submission" date="2016-07" db="EMBL/GenBank/DDBJ databases">
        <title>Draft genome sequence of Prauserella sp. YIM 121212, isolated from alkaline soil.</title>
        <authorList>
            <person name="Ruckert C."/>
            <person name="Albersmeier A."/>
            <person name="Jiang C.-L."/>
            <person name="Jiang Y."/>
            <person name="Kalinowski J."/>
            <person name="Schneider O."/>
            <person name="Winkler A."/>
            <person name="Zotchev S.B."/>
        </authorList>
    </citation>
    <scope>NUCLEOTIDE SEQUENCE [LARGE SCALE GENOMIC DNA]</scope>
    <source>
        <strain evidence="3 4">YIM 121212</strain>
    </source>
</reference>
<gene>
    <name evidence="3" type="ORF">BA062_11970</name>
</gene>
<evidence type="ECO:0000256" key="2">
    <source>
        <dbReference type="SAM" id="Phobius"/>
    </source>
</evidence>
<organism evidence="3 4">
    <name type="scientific">Prauserella flavalba</name>
    <dbReference type="NCBI Taxonomy" id="1477506"/>
    <lineage>
        <taxon>Bacteria</taxon>
        <taxon>Bacillati</taxon>
        <taxon>Actinomycetota</taxon>
        <taxon>Actinomycetes</taxon>
        <taxon>Pseudonocardiales</taxon>
        <taxon>Pseudonocardiaceae</taxon>
        <taxon>Prauserella</taxon>
    </lineage>
</organism>
<dbReference type="Proteomes" id="UP000247892">
    <property type="component" value="Unassembled WGS sequence"/>
</dbReference>
<keyword evidence="2" id="KW-0812">Transmembrane</keyword>
<evidence type="ECO:0000313" key="3">
    <source>
        <dbReference type="EMBL" id="PXY36149.1"/>
    </source>
</evidence>
<dbReference type="RefSeq" id="WP_110336149.1">
    <property type="nucleotide sequence ID" value="NZ_MASU01000005.1"/>
</dbReference>
<feature type="region of interest" description="Disordered" evidence="1">
    <location>
        <begin position="462"/>
        <end position="481"/>
    </location>
</feature>
<accession>A0A318MBC8</accession>
<keyword evidence="2" id="KW-0472">Membrane</keyword>
<dbReference type="InterPro" id="IPR025498">
    <property type="entry name" value="DUF4389"/>
</dbReference>
<feature type="transmembrane region" description="Helical" evidence="2">
    <location>
        <begin position="158"/>
        <end position="177"/>
    </location>
</feature>
<keyword evidence="4" id="KW-1185">Reference proteome</keyword>
<dbReference type="Pfam" id="PF14333">
    <property type="entry name" value="DUF4389"/>
    <property type="match status" value="2"/>
</dbReference>
<keyword evidence="2" id="KW-1133">Transmembrane helix</keyword>
<protein>
    <recommendedName>
        <fullName evidence="5">DUF4389 domain-containing protein</fullName>
    </recommendedName>
</protein>
<sequence>MTDAKTYPVRVEAELDPGLSRWLWLVKWLLAIPHYLVLSLLWLAFGVLTVVAFFAILVTGRYPRGIFDFNVGVLRWAWRVHYYAYAGLGTDRYPPFTLAEVPDYPAHLDIDYPARLSRGLVLVKWWLLAIPHYIVVGLFAGGGLWLLWWPGDNDDTTWAGGGLIGILVLVAGVVLLFTGSYPRPVYDFVLGMDRWVVRVAAYAGLMTDAYPPFRLDLGGSEQPSRPEGPAPVPQSGAAAARPRGWTPGRITAVVVGALLALVAMGPITGGIAMLWADRTQRDADGFLTASGTFDTGTYALATEAARFAGAPEWVGSALGDVRIRAVSTDPGEAIFVGIAPSDEAARYLAGTEYATVQEVNDGRSTAMTVHSGSAPATPPATAGIWTAQSSGTGIQTVRTPVDVGDWSVVVLNADRSRGVSVRAEAGATVPALPWVGGGALALGVVLLGAGGLLVGRAAHLAAQHPRGSEPPAGEPTRAQQG</sequence>
<name>A0A318MBC8_9PSEU</name>
<evidence type="ECO:0000313" key="4">
    <source>
        <dbReference type="Proteomes" id="UP000247892"/>
    </source>
</evidence>
<feature type="transmembrane region" description="Helical" evidence="2">
    <location>
        <begin position="125"/>
        <end position="146"/>
    </location>
</feature>